<reference evidence="1 2" key="1">
    <citation type="submission" date="2019-07" db="EMBL/GenBank/DDBJ databases">
        <authorList>
            <person name="Duangmal K."/>
            <person name="Teo W.F.A."/>
        </authorList>
    </citation>
    <scope>NUCLEOTIDE SEQUENCE [LARGE SCALE GENOMIC DNA]</scope>
    <source>
        <strain evidence="1 2">TBRC 6029</strain>
    </source>
</reference>
<dbReference type="Gene3D" id="3.40.50.2020">
    <property type="match status" value="1"/>
</dbReference>
<keyword evidence="1" id="KW-0328">Glycosyltransferase</keyword>
<sequence length="72" mass="7975">VTARAAARMLRRDRPRSLIFAAPVCAPEAAIGLKSEVDDVVCVLRPERFRAVGEWYADFGQTTDEEVIELLG</sequence>
<evidence type="ECO:0000313" key="1">
    <source>
        <dbReference type="EMBL" id="TVT59111.1"/>
    </source>
</evidence>
<name>A0A558DDK9_9PSEU</name>
<keyword evidence="2" id="KW-1185">Reference proteome</keyword>
<reference evidence="1 2" key="2">
    <citation type="submission" date="2019-08" db="EMBL/GenBank/DDBJ databases">
        <title>Amycolatopsis acidicola sp. nov., isolated from peat swamp forest soil.</title>
        <authorList>
            <person name="Srisuk N."/>
        </authorList>
    </citation>
    <scope>NUCLEOTIDE SEQUENCE [LARGE SCALE GENOMIC DNA]</scope>
    <source>
        <strain evidence="1 2">TBRC 6029</strain>
    </source>
</reference>
<dbReference type="GO" id="GO:0016757">
    <property type="term" value="F:glycosyltransferase activity"/>
    <property type="evidence" value="ECO:0007669"/>
    <property type="project" value="UniProtKB-KW"/>
</dbReference>
<dbReference type="Proteomes" id="UP000320011">
    <property type="component" value="Unassembled WGS sequence"/>
</dbReference>
<feature type="non-terminal residue" evidence="1">
    <location>
        <position position="1"/>
    </location>
</feature>
<keyword evidence="1" id="KW-0808">Transferase</keyword>
<proteinExistence type="predicted"/>
<accession>A0A558DDK9</accession>
<evidence type="ECO:0000313" key="2">
    <source>
        <dbReference type="Proteomes" id="UP000320011"/>
    </source>
</evidence>
<organism evidence="1 2">
    <name type="scientific">Amycolatopsis rhizosphaerae</name>
    <dbReference type="NCBI Taxonomy" id="2053003"/>
    <lineage>
        <taxon>Bacteria</taxon>
        <taxon>Bacillati</taxon>
        <taxon>Actinomycetota</taxon>
        <taxon>Actinomycetes</taxon>
        <taxon>Pseudonocardiales</taxon>
        <taxon>Pseudonocardiaceae</taxon>
        <taxon>Amycolatopsis</taxon>
    </lineage>
</organism>
<dbReference type="EMBL" id="VJWX01000033">
    <property type="protein sequence ID" value="TVT59111.1"/>
    <property type="molecule type" value="Genomic_DNA"/>
</dbReference>
<protein>
    <submittedName>
        <fullName evidence="1">Phosphoribosyltransferase</fullName>
    </submittedName>
</protein>
<comment type="caution">
    <text evidence="1">The sequence shown here is derived from an EMBL/GenBank/DDBJ whole genome shotgun (WGS) entry which is preliminary data.</text>
</comment>
<dbReference type="SUPFAM" id="SSF53271">
    <property type="entry name" value="PRTase-like"/>
    <property type="match status" value="1"/>
</dbReference>
<dbReference type="InterPro" id="IPR029057">
    <property type="entry name" value="PRTase-like"/>
</dbReference>
<gene>
    <name evidence="1" type="ORF">FNH05_05945</name>
</gene>
<dbReference type="AlphaFoldDB" id="A0A558DDK9"/>